<proteinExistence type="predicted"/>
<dbReference type="InterPro" id="IPR036028">
    <property type="entry name" value="SH3-like_dom_sf"/>
</dbReference>
<accession>A0A5C3MZ80</accession>
<organism evidence="4 5">
    <name type="scientific">Heliocybe sulcata</name>
    <dbReference type="NCBI Taxonomy" id="5364"/>
    <lineage>
        <taxon>Eukaryota</taxon>
        <taxon>Fungi</taxon>
        <taxon>Dikarya</taxon>
        <taxon>Basidiomycota</taxon>
        <taxon>Agaricomycotina</taxon>
        <taxon>Agaricomycetes</taxon>
        <taxon>Gloeophyllales</taxon>
        <taxon>Gloeophyllaceae</taxon>
        <taxon>Heliocybe</taxon>
    </lineage>
</organism>
<keyword evidence="5" id="KW-1185">Reference proteome</keyword>
<dbReference type="InterPro" id="IPR001452">
    <property type="entry name" value="SH3_domain"/>
</dbReference>
<feature type="non-terminal residue" evidence="4">
    <location>
        <position position="1"/>
    </location>
</feature>
<evidence type="ECO:0000313" key="4">
    <source>
        <dbReference type="EMBL" id="TFK49496.1"/>
    </source>
</evidence>
<dbReference type="OrthoDB" id="5340910at2759"/>
<reference evidence="4 5" key="1">
    <citation type="journal article" date="2019" name="Nat. Ecol. Evol.">
        <title>Megaphylogeny resolves global patterns of mushroom evolution.</title>
        <authorList>
            <person name="Varga T."/>
            <person name="Krizsan K."/>
            <person name="Foldi C."/>
            <person name="Dima B."/>
            <person name="Sanchez-Garcia M."/>
            <person name="Sanchez-Ramirez S."/>
            <person name="Szollosi G.J."/>
            <person name="Szarkandi J.G."/>
            <person name="Papp V."/>
            <person name="Albert L."/>
            <person name="Andreopoulos W."/>
            <person name="Angelini C."/>
            <person name="Antonin V."/>
            <person name="Barry K.W."/>
            <person name="Bougher N.L."/>
            <person name="Buchanan P."/>
            <person name="Buyck B."/>
            <person name="Bense V."/>
            <person name="Catcheside P."/>
            <person name="Chovatia M."/>
            <person name="Cooper J."/>
            <person name="Damon W."/>
            <person name="Desjardin D."/>
            <person name="Finy P."/>
            <person name="Geml J."/>
            <person name="Haridas S."/>
            <person name="Hughes K."/>
            <person name="Justo A."/>
            <person name="Karasinski D."/>
            <person name="Kautmanova I."/>
            <person name="Kiss B."/>
            <person name="Kocsube S."/>
            <person name="Kotiranta H."/>
            <person name="LaButti K.M."/>
            <person name="Lechner B.E."/>
            <person name="Liimatainen K."/>
            <person name="Lipzen A."/>
            <person name="Lukacs Z."/>
            <person name="Mihaltcheva S."/>
            <person name="Morgado L.N."/>
            <person name="Niskanen T."/>
            <person name="Noordeloos M.E."/>
            <person name="Ohm R.A."/>
            <person name="Ortiz-Santana B."/>
            <person name="Ovrebo C."/>
            <person name="Racz N."/>
            <person name="Riley R."/>
            <person name="Savchenko A."/>
            <person name="Shiryaev A."/>
            <person name="Soop K."/>
            <person name="Spirin V."/>
            <person name="Szebenyi C."/>
            <person name="Tomsovsky M."/>
            <person name="Tulloss R.E."/>
            <person name="Uehling J."/>
            <person name="Grigoriev I.V."/>
            <person name="Vagvolgyi C."/>
            <person name="Papp T."/>
            <person name="Martin F.M."/>
            <person name="Miettinen O."/>
            <person name="Hibbett D.S."/>
            <person name="Nagy L.G."/>
        </authorList>
    </citation>
    <scope>NUCLEOTIDE SEQUENCE [LARGE SCALE GENOMIC DNA]</scope>
    <source>
        <strain evidence="4 5">OMC1185</strain>
    </source>
</reference>
<dbReference type="Proteomes" id="UP000305948">
    <property type="component" value="Unassembled WGS sequence"/>
</dbReference>
<dbReference type="STRING" id="5364.A0A5C3MZ80"/>
<sequence length="66" mass="7159">LVQRAFVPSLKDELAVNVGERVKLLRAYDDGWVLVEKATNDLGEGAGGSVRGLVPVHCIRAREEGE</sequence>
<gene>
    <name evidence="4" type="ORF">OE88DRAFT_1598300</name>
</gene>
<evidence type="ECO:0000256" key="1">
    <source>
        <dbReference type="ARBA" id="ARBA00022443"/>
    </source>
</evidence>
<feature type="non-terminal residue" evidence="4">
    <location>
        <position position="66"/>
    </location>
</feature>
<protein>
    <recommendedName>
        <fullName evidence="3">SH3 domain-containing protein</fullName>
    </recommendedName>
</protein>
<evidence type="ECO:0000256" key="2">
    <source>
        <dbReference type="PROSITE-ProRule" id="PRU00192"/>
    </source>
</evidence>
<keyword evidence="1 2" id="KW-0728">SH3 domain</keyword>
<dbReference type="SUPFAM" id="SSF50044">
    <property type="entry name" value="SH3-domain"/>
    <property type="match status" value="1"/>
</dbReference>
<feature type="domain" description="SH3" evidence="3">
    <location>
        <begin position="1"/>
        <end position="64"/>
    </location>
</feature>
<dbReference type="PROSITE" id="PS50002">
    <property type="entry name" value="SH3"/>
    <property type="match status" value="1"/>
</dbReference>
<dbReference type="EMBL" id="ML213516">
    <property type="protein sequence ID" value="TFK49496.1"/>
    <property type="molecule type" value="Genomic_DNA"/>
</dbReference>
<dbReference type="Gene3D" id="2.30.30.40">
    <property type="entry name" value="SH3 Domains"/>
    <property type="match status" value="1"/>
</dbReference>
<evidence type="ECO:0000313" key="5">
    <source>
        <dbReference type="Proteomes" id="UP000305948"/>
    </source>
</evidence>
<name>A0A5C3MZ80_9AGAM</name>
<dbReference type="AlphaFoldDB" id="A0A5C3MZ80"/>
<evidence type="ECO:0000259" key="3">
    <source>
        <dbReference type="PROSITE" id="PS50002"/>
    </source>
</evidence>